<keyword evidence="5" id="KW-1185">Reference proteome</keyword>
<dbReference type="SUPFAM" id="SSF55729">
    <property type="entry name" value="Acyl-CoA N-acyltransferases (Nat)"/>
    <property type="match status" value="1"/>
</dbReference>
<accession>A0ABW3D1D6</accession>
<dbReference type="RefSeq" id="WP_386409169.1">
    <property type="nucleotide sequence ID" value="NZ_JBHTJH010000017.1"/>
</dbReference>
<dbReference type="InterPro" id="IPR016181">
    <property type="entry name" value="Acyl_CoA_acyltransferase"/>
</dbReference>
<keyword evidence="2 4" id="KW-0012">Acyltransferase</keyword>
<organism evidence="4 5">
    <name type="scientific">Sungkyunkwania multivorans</name>
    <dbReference type="NCBI Taxonomy" id="1173618"/>
    <lineage>
        <taxon>Bacteria</taxon>
        <taxon>Pseudomonadati</taxon>
        <taxon>Bacteroidota</taxon>
        <taxon>Flavobacteriia</taxon>
        <taxon>Flavobacteriales</taxon>
        <taxon>Flavobacteriaceae</taxon>
        <taxon>Sungkyunkwania</taxon>
    </lineage>
</organism>
<dbReference type="EMBL" id="JBHTJH010000017">
    <property type="protein sequence ID" value="MFD0863277.1"/>
    <property type="molecule type" value="Genomic_DNA"/>
</dbReference>
<dbReference type="PANTHER" id="PTHR43877">
    <property type="entry name" value="AMINOALKYLPHOSPHONATE N-ACETYLTRANSFERASE-RELATED-RELATED"/>
    <property type="match status" value="1"/>
</dbReference>
<evidence type="ECO:0000313" key="4">
    <source>
        <dbReference type="EMBL" id="MFD0863277.1"/>
    </source>
</evidence>
<dbReference type="Pfam" id="PF00583">
    <property type="entry name" value="Acetyltransf_1"/>
    <property type="match status" value="1"/>
</dbReference>
<evidence type="ECO:0000256" key="2">
    <source>
        <dbReference type="ARBA" id="ARBA00023315"/>
    </source>
</evidence>
<dbReference type="GO" id="GO:0016746">
    <property type="term" value="F:acyltransferase activity"/>
    <property type="evidence" value="ECO:0007669"/>
    <property type="project" value="UniProtKB-KW"/>
</dbReference>
<name>A0ABW3D1D6_9FLAO</name>
<dbReference type="EC" id="2.3.-.-" evidence="4"/>
<evidence type="ECO:0000259" key="3">
    <source>
        <dbReference type="PROSITE" id="PS51186"/>
    </source>
</evidence>
<evidence type="ECO:0000313" key="5">
    <source>
        <dbReference type="Proteomes" id="UP001596978"/>
    </source>
</evidence>
<sequence>MIRAAKLQDIAYILTITKACASAMIEKNIYQWNEHYPSKQAFENDLDRGELFVIENDQEILGCITISTYMDVEYEPIQWLTEDNQNVYIHRLAIEPKYQGKGYAQELMDFAEDFASEKGFSSIRLDTFSQNQRNQRFYEQRGYQRLGNVYFPKQSEHPFFCYEKILCIKANP</sequence>
<feature type="domain" description="N-acetyltransferase" evidence="3">
    <location>
        <begin position="1"/>
        <end position="168"/>
    </location>
</feature>
<dbReference type="Proteomes" id="UP001596978">
    <property type="component" value="Unassembled WGS sequence"/>
</dbReference>
<reference evidence="5" key="1">
    <citation type="journal article" date="2019" name="Int. J. Syst. Evol. Microbiol.">
        <title>The Global Catalogue of Microorganisms (GCM) 10K type strain sequencing project: providing services to taxonomists for standard genome sequencing and annotation.</title>
        <authorList>
            <consortium name="The Broad Institute Genomics Platform"/>
            <consortium name="The Broad Institute Genome Sequencing Center for Infectious Disease"/>
            <person name="Wu L."/>
            <person name="Ma J."/>
        </authorList>
    </citation>
    <scope>NUCLEOTIDE SEQUENCE [LARGE SCALE GENOMIC DNA]</scope>
    <source>
        <strain evidence="5">CCUG 62952</strain>
    </source>
</reference>
<keyword evidence="1 4" id="KW-0808">Transferase</keyword>
<proteinExistence type="predicted"/>
<dbReference type="InterPro" id="IPR000182">
    <property type="entry name" value="GNAT_dom"/>
</dbReference>
<dbReference type="InterPro" id="IPR050832">
    <property type="entry name" value="Bact_Acetyltransf"/>
</dbReference>
<dbReference type="CDD" id="cd04301">
    <property type="entry name" value="NAT_SF"/>
    <property type="match status" value="1"/>
</dbReference>
<comment type="caution">
    <text evidence="4">The sequence shown here is derived from an EMBL/GenBank/DDBJ whole genome shotgun (WGS) entry which is preliminary data.</text>
</comment>
<evidence type="ECO:0000256" key="1">
    <source>
        <dbReference type="ARBA" id="ARBA00022679"/>
    </source>
</evidence>
<dbReference type="Gene3D" id="3.40.630.30">
    <property type="match status" value="1"/>
</dbReference>
<gene>
    <name evidence="4" type="ORF">ACFQ1M_13775</name>
</gene>
<dbReference type="PANTHER" id="PTHR43877:SF2">
    <property type="entry name" value="AMINOALKYLPHOSPHONATE N-ACETYLTRANSFERASE-RELATED"/>
    <property type="match status" value="1"/>
</dbReference>
<dbReference type="PROSITE" id="PS51186">
    <property type="entry name" value="GNAT"/>
    <property type="match status" value="1"/>
</dbReference>
<protein>
    <submittedName>
        <fullName evidence="4">GNAT family N-acetyltransferase</fullName>
        <ecNumber evidence="4">2.3.-.-</ecNumber>
    </submittedName>
</protein>